<proteinExistence type="predicted"/>
<organism evidence="2 3">
    <name type="scientific">Kordiimonas lacus</name>
    <dbReference type="NCBI Taxonomy" id="637679"/>
    <lineage>
        <taxon>Bacteria</taxon>
        <taxon>Pseudomonadati</taxon>
        <taxon>Pseudomonadota</taxon>
        <taxon>Alphaproteobacteria</taxon>
        <taxon>Kordiimonadales</taxon>
        <taxon>Kordiimonadaceae</taxon>
        <taxon>Kordiimonas</taxon>
    </lineage>
</organism>
<dbReference type="EMBL" id="FNAK01000002">
    <property type="protein sequence ID" value="SDD58712.1"/>
    <property type="molecule type" value="Genomic_DNA"/>
</dbReference>
<accession>A0A1G6VYK6</accession>
<evidence type="ECO:0000313" key="2">
    <source>
        <dbReference type="EMBL" id="SDD58712.1"/>
    </source>
</evidence>
<reference evidence="2 3" key="1">
    <citation type="submission" date="2016-10" db="EMBL/GenBank/DDBJ databases">
        <authorList>
            <person name="de Groot N.N."/>
        </authorList>
    </citation>
    <scope>NUCLEOTIDE SEQUENCE [LARGE SCALE GENOMIC DNA]</scope>
    <source>
        <strain evidence="2 3">CGMCC 1.9109</strain>
    </source>
</reference>
<protein>
    <submittedName>
        <fullName evidence="2">Uncharacterized protein</fullName>
    </submittedName>
</protein>
<evidence type="ECO:0000256" key="1">
    <source>
        <dbReference type="SAM" id="MobiDB-lite"/>
    </source>
</evidence>
<sequence>MQVNTAHPIPNSGAQLAKVALPHSLTRLAVPTAFLSELLRTAIRQPHLQSLQSTGEPLRPITFVPLAGLSSGASSGTTSRGKGRKKKSSTASGDDALAGLIGRR</sequence>
<keyword evidence="3" id="KW-1185">Reference proteome</keyword>
<dbReference type="Proteomes" id="UP000183685">
    <property type="component" value="Unassembled WGS sequence"/>
</dbReference>
<gene>
    <name evidence="2" type="ORF">SAMN04488071_0905</name>
</gene>
<name>A0A1G6VYK6_9PROT</name>
<evidence type="ECO:0000313" key="3">
    <source>
        <dbReference type="Proteomes" id="UP000183685"/>
    </source>
</evidence>
<feature type="region of interest" description="Disordered" evidence="1">
    <location>
        <begin position="67"/>
        <end position="104"/>
    </location>
</feature>
<dbReference type="AlphaFoldDB" id="A0A1G6VYK6"/>
<feature type="compositionally biased region" description="Low complexity" evidence="1">
    <location>
        <begin position="67"/>
        <end position="80"/>
    </location>
</feature>